<protein>
    <submittedName>
        <fullName evidence="1">Uncharacterized protein</fullName>
    </submittedName>
</protein>
<dbReference type="AlphaFoldDB" id="A0A0E9XCS0"/>
<sequence>MSYISLKRCTPSPALIFNASLPSSTDYLAQALF</sequence>
<proteinExistence type="predicted"/>
<evidence type="ECO:0000313" key="1">
    <source>
        <dbReference type="EMBL" id="JAH99473.1"/>
    </source>
</evidence>
<name>A0A0E9XCS0_ANGAN</name>
<accession>A0A0E9XCS0</accession>
<organism evidence="1">
    <name type="scientific">Anguilla anguilla</name>
    <name type="common">European freshwater eel</name>
    <name type="synonym">Muraena anguilla</name>
    <dbReference type="NCBI Taxonomy" id="7936"/>
    <lineage>
        <taxon>Eukaryota</taxon>
        <taxon>Metazoa</taxon>
        <taxon>Chordata</taxon>
        <taxon>Craniata</taxon>
        <taxon>Vertebrata</taxon>
        <taxon>Euteleostomi</taxon>
        <taxon>Actinopterygii</taxon>
        <taxon>Neopterygii</taxon>
        <taxon>Teleostei</taxon>
        <taxon>Anguilliformes</taxon>
        <taxon>Anguillidae</taxon>
        <taxon>Anguilla</taxon>
    </lineage>
</organism>
<dbReference type="EMBL" id="GBXM01009104">
    <property type="protein sequence ID" value="JAH99473.1"/>
    <property type="molecule type" value="Transcribed_RNA"/>
</dbReference>
<reference evidence="1" key="2">
    <citation type="journal article" date="2015" name="Fish Shellfish Immunol.">
        <title>Early steps in the European eel (Anguilla anguilla)-Vibrio vulnificus interaction in the gills: Role of the RtxA13 toxin.</title>
        <authorList>
            <person name="Callol A."/>
            <person name="Pajuelo D."/>
            <person name="Ebbesson L."/>
            <person name="Teles M."/>
            <person name="MacKenzie S."/>
            <person name="Amaro C."/>
        </authorList>
    </citation>
    <scope>NUCLEOTIDE SEQUENCE</scope>
</reference>
<reference evidence="1" key="1">
    <citation type="submission" date="2014-11" db="EMBL/GenBank/DDBJ databases">
        <authorList>
            <person name="Amaro Gonzalez C."/>
        </authorList>
    </citation>
    <scope>NUCLEOTIDE SEQUENCE</scope>
</reference>